<gene>
    <name evidence="1" type="ORF">AALO_G00300000</name>
</gene>
<reference evidence="1" key="1">
    <citation type="submission" date="2020-10" db="EMBL/GenBank/DDBJ databases">
        <title>Chromosome-scale genome assembly of the Allis shad, Alosa alosa.</title>
        <authorList>
            <person name="Margot Z."/>
            <person name="Christophe K."/>
            <person name="Cabau C."/>
            <person name="Louis A."/>
            <person name="Berthelot C."/>
            <person name="Parey E."/>
            <person name="Roest Crollius H."/>
            <person name="Montfort J."/>
            <person name="Robinson-Rechavi M."/>
            <person name="Bucao C."/>
            <person name="Bouchez O."/>
            <person name="Gislard M."/>
            <person name="Lluch J."/>
            <person name="Milhes M."/>
            <person name="Lampietro C."/>
            <person name="Lopez Roques C."/>
            <person name="Donnadieu C."/>
            <person name="Braasch I."/>
            <person name="Desvignes T."/>
            <person name="Postlethwait J."/>
            <person name="Bobe J."/>
            <person name="Guiguen Y."/>
        </authorList>
    </citation>
    <scope>NUCLEOTIDE SEQUENCE</scope>
    <source>
        <strain evidence="1">M-15738</strain>
        <tissue evidence="1">Blood</tissue>
    </source>
</reference>
<sequence length="146" mass="16656">MLTLQEFKDMKCLIFSDAEHNLLSLHEMLKGTVREFAGSSVCLCLCLHSLADAFVQKNIHYILTNDQTKHTREVTHPYLQYTFREIPRRVLFLFGSRLPPLCFQFSEPGLPTATGFLCSIITEWAASGYEEMIAECGKKCYGLKIV</sequence>
<dbReference type="EMBL" id="JADWDJ010000024">
    <property type="protein sequence ID" value="KAG5261097.1"/>
    <property type="molecule type" value="Genomic_DNA"/>
</dbReference>
<evidence type="ECO:0000313" key="1">
    <source>
        <dbReference type="EMBL" id="KAG5261097.1"/>
    </source>
</evidence>
<proteinExistence type="predicted"/>
<accession>A0AAV6FIG9</accession>
<comment type="caution">
    <text evidence="1">The sequence shown here is derived from an EMBL/GenBank/DDBJ whole genome shotgun (WGS) entry which is preliminary data.</text>
</comment>
<protein>
    <submittedName>
        <fullName evidence="1">Uncharacterized protein</fullName>
    </submittedName>
</protein>
<name>A0AAV6FIG9_9TELE</name>
<keyword evidence="2" id="KW-1185">Reference proteome</keyword>
<dbReference type="AlphaFoldDB" id="A0AAV6FIG9"/>
<organism evidence="1 2">
    <name type="scientific">Alosa alosa</name>
    <name type="common">allis shad</name>
    <dbReference type="NCBI Taxonomy" id="278164"/>
    <lineage>
        <taxon>Eukaryota</taxon>
        <taxon>Metazoa</taxon>
        <taxon>Chordata</taxon>
        <taxon>Craniata</taxon>
        <taxon>Vertebrata</taxon>
        <taxon>Euteleostomi</taxon>
        <taxon>Actinopterygii</taxon>
        <taxon>Neopterygii</taxon>
        <taxon>Teleostei</taxon>
        <taxon>Clupei</taxon>
        <taxon>Clupeiformes</taxon>
        <taxon>Clupeoidei</taxon>
        <taxon>Clupeidae</taxon>
        <taxon>Alosa</taxon>
    </lineage>
</organism>
<dbReference type="Proteomes" id="UP000823561">
    <property type="component" value="Chromosome 24"/>
</dbReference>
<evidence type="ECO:0000313" key="2">
    <source>
        <dbReference type="Proteomes" id="UP000823561"/>
    </source>
</evidence>